<comment type="caution">
    <text evidence="11">The sequence shown here is derived from an EMBL/GenBank/DDBJ whole genome shotgun (WGS) entry which is preliminary data.</text>
</comment>
<evidence type="ECO:0000256" key="5">
    <source>
        <dbReference type="ARBA" id="ARBA00022989"/>
    </source>
</evidence>
<proteinExistence type="inferred from homology"/>
<evidence type="ECO:0000256" key="7">
    <source>
        <dbReference type="SAM" id="Phobius"/>
    </source>
</evidence>
<evidence type="ECO:0000259" key="9">
    <source>
        <dbReference type="Pfam" id="PF21082"/>
    </source>
</evidence>
<dbReference type="Gene3D" id="3.30.70.100">
    <property type="match status" value="1"/>
</dbReference>
<dbReference type="PANTHER" id="PTHR30221:SF1">
    <property type="entry name" value="SMALL-CONDUCTANCE MECHANOSENSITIVE CHANNEL"/>
    <property type="match status" value="1"/>
</dbReference>
<dbReference type="Pfam" id="PF21088">
    <property type="entry name" value="MS_channel_1st"/>
    <property type="match status" value="1"/>
</dbReference>
<feature type="domain" description="Mechanosensitive ion channel MscS" evidence="8">
    <location>
        <begin position="167"/>
        <end position="233"/>
    </location>
</feature>
<dbReference type="InterPro" id="IPR011014">
    <property type="entry name" value="MscS_channel_TM-2"/>
</dbReference>
<reference evidence="11 12" key="1">
    <citation type="submission" date="2018-01" db="EMBL/GenBank/DDBJ databases">
        <title>Metagenomic assembled genomes from two thermal pools in the Uzon Caldera, Kamchatka, Russia.</title>
        <authorList>
            <person name="Wilkins L."/>
            <person name="Ettinger C."/>
        </authorList>
    </citation>
    <scope>NUCLEOTIDE SEQUENCE [LARGE SCALE GENOMIC DNA]</scope>
    <source>
        <strain evidence="11">ARK-04</strain>
    </source>
</reference>
<feature type="domain" description="Mechanosensitive ion channel transmembrane helices 2/3" evidence="10">
    <location>
        <begin position="126"/>
        <end position="166"/>
    </location>
</feature>
<dbReference type="Pfam" id="PF21082">
    <property type="entry name" value="MS_channel_3rd"/>
    <property type="match status" value="1"/>
</dbReference>
<name>A0A2N7Q9Y8_9BACT</name>
<feature type="transmembrane region" description="Helical" evidence="7">
    <location>
        <begin position="86"/>
        <end position="110"/>
    </location>
</feature>
<dbReference type="AlphaFoldDB" id="A0A2N7Q9Y8"/>
<evidence type="ECO:0000313" key="12">
    <source>
        <dbReference type="Proteomes" id="UP000235619"/>
    </source>
</evidence>
<evidence type="ECO:0000256" key="2">
    <source>
        <dbReference type="ARBA" id="ARBA00008017"/>
    </source>
</evidence>
<dbReference type="SUPFAM" id="SSF82861">
    <property type="entry name" value="Mechanosensitive channel protein MscS (YggB), transmembrane region"/>
    <property type="match status" value="1"/>
</dbReference>
<dbReference type="InterPro" id="IPR010920">
    <property type="entry name" value="LSM_dom_sf"/>
</dbReference>
<evidence type="ECO:0000256" key="3">
    <source>
        <dbReference type="ARBA" id="ARBA00022475"/>
    </source>
</evidence>
<dbReference type="InterPro" id="IPR023408">
    <property type="entry name" value="MscS_beta-dom_sf"/>
</dbReference>
<comment type="similarity">
    <text evidence="2">Belongs to the MscS (TC 1.A.23) family.</text>
</comment>
<dbReference type="InterPro" id="IPR045275">
    <property type="entry name" value="MscS_archaea/bacteria_type"/>
</dbReference>
<evidence type="ECO:0000259" key="10">
    <source>
        <dbReference type="Pfam" id="PF21088"/>
    </source>
</evidence>
<evidence type="ECO:0000256" key="4">
    <source>
        <dbReference type="ARBA" id="ARBA00022692"/>
    </source>
</evidence>
<dbReference type="GO" id="GO:0008381">
    <property type="term" value="F:mechanosensitive monoatomic ion channel activity"/>
    <property type="evidence" value="ECO:0007669"/>
    <property type="project" value="InterPro"/>
</dbReference>
<evidence type="ECO:0000259" key="8">
    <source>
        <dbReference type="Pfam" id="PF00924"/>
    </source>
</evidence>
<dbReference type="EMBL" id="PNJD01000350">
    <property type="protein sequence ID" value="PMP95142.1"/>
    <property type="molecule type" value="Genomic_DNA"/>
</dbReference>
<protein>
    <submittedName>
        <fullName evidence="11">Mechanosensitive ion channel protein MscS</fullName>
    </submittedName>
</protein>
<dbReference type="Gene3D" id="2.30.30.60">
    <property type="match status" value="1"/>
</dbReference>
<comment type="subcellular location">
    <subcellularLocation>
        <location evidence="1">Cell membrane</location>
        <topology evidence="1">Multi-pass membrane protein</topology>
    </subcellularLocation>
</comment>
<dbReference type="PANTHER" id="PTHR30221">
    <property type="entry name" value="SMALL-CONDUCTANCE MECHANOSENSITIVE CHANNEL"/>
    <property type="match status" value="1"/>
</dbReference>
<evidence type="ECO:0000313" key="11">
    <source>
        <dbReference type="EMBL" id="PMP95142.1"/>
    </source>
</evidence>
<sequence>MLKIYLYPILAFLISLPIGFIVKLIFKNKLSYFNQKFNLGLPPKTINSFSNICFFWVILLGIHISISIAEVPVKFQHIIETTNKLLIILFIITLAWISSKIIVTILNFYIQQKTDLPPKVSILEIVIKVLILFVGFILILDTLKINITPFITSLGIAGLAVGLALQDTLSNFFAGLHILMTKQIKPGDYISLEGGFEGFVEDITWRNTVIRTLPNNLIIVPNSKIASSIVTNYFLPDKELAILVQVGVSYDSDLEKVERVTIEVANEVMKEVPGGVPDFEPFIRYHTFGDFSINFTVVLRVKSYTDRYAVIHEFIKRLHKRYKEEGIKIPFPIRTIYLKQ</sequence>
<organism evidence="11 12">
    <name type="scientific">Thermodesulfobacterium geofontis</name>
    <dbReference type="NCBI Taxonomy" id="1295609"/>
    <lineage>
        <taxon>Bacteria</taxon>
        <taxon>Pseudomonadati</taxon>
        <taxon>Thermodesulfobacteriota</taxon>
        <taxon>Thermodesulfobacteria</taxon>
        <taxon>Thermodesulfobacteriales</taxon>
        <taxon>Thermodesulfobacteriaceae</taxon>
        <taxon>Thermodesulfobacterium</taxon>
    </lineage>
</organism>
<dbReference type="SUPFAM" id="SSF82689">
    <property type="entry name" value="Mechanosensitive channel protein MscS (YggB), C-terminal domain"/>
    <property type="match status" value="1"/>
</dbReference>
<keyword evidence="3" id="KW-1003">Cell membrane</keyword>
<dbReference type="Pfam" id="PF00924">
    <property type="entry name" value="MS_channel_2nd"/>
    <property type="match status" value="1"/>
</dbReference>
<dbReference type="Gene3D" id="1.10.287.1260">
    <property type="match status" value="1"/>
</dbReference>
<evidence type="ECO:0000256" key="6">
    <source>
        <dbReference type="ARBA" id="ARBA00023136"/>
    </source>
</evidence>
<feature type="transmembrane region" description="Helical" evidence="7">
    <location>
        <begin position="46"/>
        <end position="66"/>
    </location>
</feature>
<gene>
    <name evidence="11" type="ORF">C0169_05660</name>
</gene>
<feature type="transmembrane region" description="Helical" evidence="7">
    <location>
        <begin position="146"/>
        <end position="165"/>
    </location>
</feature>
<dbReference type="GO" id="GO:0005886">
    <property type="term" value="C:plasma membrane"/>
    <property type="evidence" value="ECO:0007669"/>
    <property type="project" value="UniProtKB-SubCell"/>
</dbReference>
<dbReference type="InterPro" id="IPR006685">
    <property type="entry name" value="MscS_channel_2nd"/>
</dbReference>
<dbReference type="InterPro" id="IPR049142">
    <property type="entry name" value="MS_channel_1st"/>
</dbReference>
<evidence type="ECO:0000256" key="1">
    <source>
        <dbReference type="ARBA" id="ARBA00004651"/>
    </source>
</evidence>
<keyword evidence="5 7" id="KW-1133">Transmembrane helix</keyword>
<feature type="domain" description="Mechanosensitive ion channel MscS C-terminal" evidence="9">
    <location>
        <begin position="243"/>
        <end position="329"/>
    </location>
</feature>
<feature type="transmembrane region" description="Helical" evidence="7">
    <location>
        <begin position="122"/>
        <end position="140"/>
    </location>
</feature>
<keyword evidence="6 7" id="KW-0472">Membrane</keyword>
<feature type="transmembrane region" description="Helical" evidence="7">
    <location>
        <begin position="6"/>
        <end position="26"/>
    </location>
</feature>
<keyword evidence="4 7" id="KW-0812">Transmembrane</keyword>
<dbReference type="Proteomes" id="UP000235619">
    <property type="component" value="Unassembled WGS sequence"/>
</dbReference>
<accession>A0A2N7Q9Y8</accession>
<dbReference type="InterPro" id="IPR049278">
    <property type="entry name" value="MS_channel_C"/>
</dbReference>
<dbReference type="InterPro" id="IPR011066">
    <property type="entry name" value="MscS_channel_C_sf"/>
</dbReference>
<dbReference type="SUPFAM" id="SSF50182">
    <property type="entry name" value="Sm-like ribonucleoproteins"/>
    <property type="match status" value="1"/>
</dbReference>